<dbReference type="AlphaFoldDB" id="A0A413FG44"/>
<dbReference type="PROSITE" id="PS51760">
    <property type="entry name" value="GH10_2"/>
    <property type="match status" value="1"/>
</dbReference>
<name>A0A413FG44_9FIRM</name>
<dbReference type="SUPFAM" id="SSF51445">
    <property type="entry name" value="(Trans)glycosidases"/>
    <property type="match status" value="1"/>
</dbReference>
<keyword evidence="2 4" id="KW-0119">Carbohydrate metabolism</keyword>
<organism evidence="6 7">
    <name type="scientific">Enterocloster asparagiformis</name>
    <dbReference type="NCBI Taxonomy" id="333367"/>
    <lineage>
        <taxon>Bacteria</taxon>
        <taxon>Bacillati</taxon>
        <taxon>Bacillota</taxon>
        <taxon>Clostridia</taxon>
        <taxon>Lachnospirales</taxon>
        <taxon>Lachnospiraceae</taxon>
        <taxon>Enterocloster</taxon>
    </lineage>
</organism>
<sequence>MSHTYLKYFEEQKAQMEARVALDTRRNRKAFAKLHITDKEGRPVTGVKVRVDQKSHDFKFGCNLFMLDQFPDEARNQAYRKEFKELFNYGIAPFYWADFELTDGAPRMGENPPDVYRRPAPEKILGYCGENGIDVKGHPLFWHKFLPDWLPADRDESFYRLDRRLRELSSEYGDRIRDWDCVNESLTRPCNYMRDTRLPRDYPGSIFKKAAKYFTNNRLFINDVTEIAWDDELGELSAYHMQIENLLLKGIPVDAIGMQYHMFYTPEELEKRAGQFYNPECLFNCMDMYGSFGLPLHVSEVTVPAYGGTQENMELQARITEMLYRIWFSHEQMEGIVWWNLVDGTAAYAPFGSFEGENYYAGGLLNHDMTPKPVYHVLKRLIHEEWHTEEQIDSMPEAHVFEGFFGTYDVEVELNGETVRRELHLSKYGSREFTIEI</sequence>
<evidence type="ECO:0000256" key="3">
    <source>
        <dbReference type="ARBA" id="ARBA00023326"/>
    </source>
</evidence>
<dbReference type="InterPro" id="IPR017853">
    <property type="entry name" value="GH"/>
</dbReference>
<keyword evidence="3 4" id="KW-0624">Polysaccharide degradation</keyword>
<dbReference type="OrthoDB" id="9809277at2"/>
<evidence type="ECO:0000313" key="7">
    <source>
        <dbReference type="Proteomes" id="UP000283880"/>
    </source>
</evidence>
<gene>
    <name evidence="6" type="ORF">DWV29_11030</name>
</gene>
<dbReference type="RefSeq" id="WP_050785467.1">
    <property type="nucleotide sequence ID" value="NZ_JAWRJJ010000084.1"/>
</dbReference>
<dbReference type="SMART" id="SM00633">
    <property type="entry name" value="Glyco_10"/>
    <property type="match status" value="1"/>
</dbReference>
<dbReference type="EC" id="3.2.1.8" evidence="4"/>
<dbReference type="PANTHER" id="PTHR31490:SF1">
    <property type="entry name" value="ENDO-1,4-BETA-XYLANASE 1"/>
    <property type="match status" value="1"/>
</dbReference>
<dbReference type="Proteomes" id="UP000283880">
    <property type="component" value="Unassembled WGS sequence"/>
</dbReference>
<dbReference type="InterPro" id="IPR044846">
    <property type="entry name" value="GH10"/>
</dbReference>
<reference evidence="6 7" key="1">
    <citation type="submission" date="2018-08" db="EMBL/GenBank/DDBJ databases">
        <title>A genome reference for cultivated species of the human gut microbiota.</title>
        <authorList>
            <person name="Zou Y."/>
            <person name="Xue W."/>
            <person name="Luo G."/>
        </authorList>
    </citation>
    <scope>NUCLEOTIDE SEQUENCE [LARGE SCALE GENOMIC DNA]</scope>
    <source>
        <strain evidence="6 7">AF04-15</strain>
    </source>
</reference>
<dbReference type="PANTHER" id="PTHR31490">
    <property type="entry name" value="GLYCOSYL HYDROLASE"/>
    <property type="match status" value="1"/>
</dbReference>
<keyword evidence="4" id="KW-0326">Glycosidase</keyword>
<dbReference type="GO" id="GO:0031176">
    <property type="term" value="F:endo-1,4-beta-xylanase activity"/>
    <property type="evidence" value="ECO:0007669"/>
    <property type="project" value="UniProtKB-EC"/>
</dbReference>
<proteinExistence type="inferred from homology"/>
<evidence type="ECO:0000256" key="4">
    <source>
        <dbReference type="RuleBase" id="RU361174"/>
    </source>
</evidence>
<comment type="catalytic activity">
    <reaction evidence="4">
        <text>Endohydrolysis of (1-&gt;4)-beta-D-xylosidic linkages in xylans.</text>
        <dbReference type="EC" id="3.2.1.8"/>
    </reaction>
</comment>
<dbReference type="EMBL" id="QSBM01000007">
    <property type="protein sequence ID" value="RGX29646.1"/>
    <property type="molecule type" value="Genomic_DNA"/>
</dbReference>
<protein>
    <recommendedName>
        <fullName evidence="4">Beta-xylanase</fullName>
        <ecNumber evidence="4">3.2.1.8</ecNumber>
    </recommendedName>
</protein>
<keyword evidence="1 4" id="KW-0378">Hydrolase</keyword>
<dbReference type="InterPro" id="IPR001000">
    <property type="entry name" value="GH10_dom"/>
</dbReference>
<evidence type="ECO:0000256" key="1">
    <source>
        <dbReference type="ARBA" id="ARBA00022801"/>
    </source>
</evidence>
<evidence type="ECO:0000256" key="2">
    <source>
        <dbReference type="ARBA" id="ARBA00023277"/>
    </source>
</evidence>
<comment type="similarity">
    <text evidence="4">Belongs to the glycosyl hydrolase 10 (cellulase F) family.</text>
</comment>
<comment type="caution">
    <text evidence="6">The sequence shown here is derived from an EMBL/GenBank/DDBJ whole genome shotgun (WGS) entry which is preliminary data.</text>
</comment>
<dbReference type="Pfam" id="PF00331">
    <property type="entry name" value="Glyco_hydro_10"/>
    <property type="match status" value="1"/>
</dbReference>
<accession>A0A413FG44</accession>
<evidence type="ECO:0000259" key="5">
    <source>
        <dbReference type="PROSITE" id="PS51760"/>
    </source>
</evidence>
<dbReference type="GO" id="GO:0000272">
    <property type="term" value="P:polysaccharide catabolic process"/>
    <property type="evidence" value="ECO:0007669"/>
    <property type="project" value="UniProtKB-KW"/>
</dbReference>
<dbReference type="Gene3D" id="3.20.20.80">
    <property type="entry name" value="Glycosidases"/>
    <property type="match status" value="1"/>
</dbReference>
<evidence type="ECO:0000313" key="6">
    <source>
        <dbReference type="EMBL" id="RGX29646.1"/>
    </source>
</evidence>
<dbReference type="PRINTS" id="PR00134">
    <property type="entry name" value="GLHYDRLASE10"/>
</dbReference>
<feature type="domain" description="GH10" evidence="5">
    <location>
        <begin position="74"/>
        <end position="381"/>
    </location>
</feature>